<dbReference type="InterPro" id="IPR033162">
    <property type="entry name" value="TBCD"/>
</dbReference>
<dbReference type="InterPro" id="IPR022577">
    <property type="entry name" value="TBCD_C"/>
</dbReference>
<proteinExistence type="inferred from homology"/>
<dbReference type="PANTHER" id="PTHR12658:SF0">
    <property type="entry name" value="TUBULIN-SPECIFIC CHAPERONE D"/>
    <property type="match status" value="1"/>
</dbReference>
<evidence type="ECO:0000256" key="3">
    <source>
        <dbReference type="ARBA" id="ARBA00023186"/>
    </source>
</evidence>
<dbReference type="InterPro" id="IPR011989">
    <property type="entry name" value="ARM-like"/>
</dbReference>
<dbReference type="InterPro" id="IPR016024">
    <property type="entry name" value="ARM-type_fold"/>
</dbReference>
<dbReference type="GO" id="GO:0005096">
    <property type="term" value="F:GTPase activator activity"/>
    <property type="evidence" value="ECO:0007669"/>
    <property type="project" value="InterPro"/>
</dbReference>
<sequence length="1325" mass="147661">MIRQTNLPPTLLHQCFKYLYFITKVRGYKTVVRFLPHEVSDLEPVLRMLQTMDRSDSKIWESHYMLLLWLSIIILLPFPMTRLEGISGGVGSGKQSTQERVLSEIKASLIHPVFDFRCSIAAAYLASVFLGRPDTKEACLEGFITWAIDGLRDAAVAQGSKLSLLTALAQLFKHGKRDDLLPYSKVVLETLLKQIDESFGALREKIQLKLLQRVGLTFLQPRVAAWRYQRGSRSLEDNLKTSSSVVNGSASNVFVSQAQASPVQGEDYDIPEEVELIIERLLEGLRNSENIVRWSAAKGIGRITGRLPVELAEDVISSLLDLFSLNELDSAWHGSCLALAELGRRGLLLPKNLSAIIRVLQTALFYDVPQGSFSVGSHVRDAACYLAWSFARAYDPVVLAPFVPELARSLLVMTCFDREINCRRAASAAFQENVGRQGETFAHGIDIVTAADFFAVSNRNNAFLEISRFIAQYPEYRRSLIDHLVERKVNHWDLNIREVTSQALRALTPFDAEYMATTVLAKLMGLASSSSDINAKHGSLIALAEVCKAITEQDPALLSRQPGSVEFLTTFVPRLRSSLVFRQLGADMMRGGTCLFIQRLAESNVGLESIESWLEHIWECLVYIDNNVQLAACCALAQVTSKAPQKVQQRIIDTCIREINCRRAASAAFQENVGRQGETFAHGIDIVTAADFFAVSNRSNAFLEISRFIAQYPEYRRSLIDHLVERKVNHWDLNIREVTSQALRALTPFDAEYMATTVLAKLMGLASSSSDINAKHGSLIALAEVCKAITEQDPALLSRQPGSVEFLTTFVPRLRSSLVFRQLGADMMRGGTCLFIQRLAESNVGLESIESWLEHIWECLVYIDNNVQLAACCALAQVTSKAPQKVQQRIIDTCIQNLNGNEKQARLGFSQAVTKLPMEFQKTSCFLDPLIFASSIHAGEDAWADVRREGVRALGSLVVASAVSMNQQDIDRVFDVLFTAAQDYTTEKRGDVGAWVREAAMESMIKVVEALEAVGRDSEVISTEVVLQMAGVMAQLSCERIEKTRTLAANSFVKLLYCKVGSRLPNQDQLKSKFHEGMDKEWGMGASTSIYGYFADLLVHPNFQKWVLRGLVQAIGGVTEHLVRRSSDALFTVCKREQNEDLSATFVKHLLDIWEENQRNDRVVIPMLNTLDKILNSSQFAFLSTHPEETEAESPGKRIIELVKQEMSRCNNVAKILSGVNLLCDLLGFADLKVCRRALQHVTLFLCFRYPRVRRASAVRLYESLLVAGDSLAFIPNLDALDQALAILSDTQWGGDMDAVKRARDELCACLDVPTPVLIQKPSTT</sequence>
<dbReference type="GO" id="GO:0007021">
    <property type="term" value="P:tubulin complex assembly"/>
    <property type="evidence" value="ECO:0007669"/>
    <property type="project" value="InterPro"/>
</dbReference>
<dbReference type="GO" id="GO:0070830">
    <property type="term" value="P:bicellular tight junction assembly"/>
    <property type="evidence" value="ECO:0007669"/>
    <property type="project" value="TreeGrafter"/>
</dbReference>
<dbReference type="Gene3D" id="1.25.10.10">
    <property type="entry name" value="Leucine-rich Repeat Variant"/>
    <property type="match status" value="3"/>
</dbReference>
<evidence type="ECO:0000256" key="1">
    <source>
        <dbReference type="ARBA" id="ARBA00006853"/>
    </source>
</evidence>
<name>A0A7R8WBZ6_9CRUS</name>
<dbReference type="GO" id="GO:0048487">
    <property type="term" value="F:beta-tubulin binding"/>
    <property type="evidence" value="ECO:0007669"/>
    <property type="project" value="InterPro"/>
</dbReference>
<protein>
    <recommendedName>
        <fullName evidence="2">Tubulin-specific chaperone D</fullName>
    </recommendedName>
</protein>
<dbReference type="GO" id="GO:0007023">
    <property type="term" value="P:post-chaperonin tubulin folding pathway"/>
    <property type="evidence" value="ECO:0007669"/>
    <property type="project" value="InterPro"/>
</dbReference>
<dbReference type="GO" id="GO:0034333">
    <property type="term" value="P:adherens junction assembly"/>
    <property type="evidence" value="ECO:0007669"/>
    <property type="project" value="TreeGrafter"/>
</dbReference>
<comment type="similarity">
    <text evidence="1">Belongs to the TBCD family.</text>
</comment>
<dbReference type="PANTHER" id="PTHR12658">
    <property type="entry name" value="BETA-TUBULIN COFACTOR D"/>
    <property type="match status" value="1"/>
</dbReference>
<evidence type="ECO:0000259" key="4">
    <source>
        <dbReference type="Pfam" id="PF12612"/>
    </source>
</evidence>
<organism evidence="6">
    <name type="scientific">Cyprideis torosa</name>
    <dbReference type="NCBI Taxonomy" id="163714"/>
    <lineage>
        <taxon>Eukaryota</taxon>
        <taxon>Metazoa</taxon>
        <taxon>Ecdysozoa</taxon>
        <taxon>Arthropoda</taxon>
        <taxon>Crustacea</taxon>
        <taxon>Oligostraca</taxon>
        <taxon>Ostracoda</taxon>
        <taxon>Podocopa</taxon>
        <taxon>Podocopida</taxon>
        <taxon>Cytherocopina</taxon>
        <taxon>Cytheroidea</taxon>
        <taxon>Cytherideidae</taxon>
        <taxon>Cyprideis</taxon>
    </lineage>
</organism>
<dbReference type="Pfam" id="PF23579">
    <property type="entry name" value="ARM_TBCD"/>
    <property type="match status" value="1"/>
</dbReference>
<dbReference type="Pfam" id="PF12612">
    <property type="entry name" value="TFCD_C"/>
    <property type="match status" value="1"/>
</dbReference>
<dbReference type="GO" id="GO:0016328">
    <property type="term" value="C:lateral plasma membrane"/>
    <property type="evidence" value="ECO:0007669"/>
    <property type="project" value="TreeGrafter"/>
</dbReference>
<evidence type="ECO:0000259" key="5">
    <source>
        <dbReference type="Pfam" id="PF25767"/>
    </source>
</evidence>
<dbReference type="Pfam" id="PF25767">
    <property type="entry name" value="ARM_TBCD_2nd"/>
    <property type="match status" value="2"/>
</dbReference>
<dbReference type="OrthoDB" id="6336275at2759"/>
<dbReference type="EMBL" id="OB661716">
    <property type="protein sequence ID" value="CAD7228829.1"/>
    <property type="molecule type" value="Genomic_DNA"/>
</dbReference>
<evidence type="ECO:0000313" key="6">
    <source>
        <dbReference type="EMBL" id="CAD7228829.1"/>
    </source>
</evidence>
<accession>A0A7R8WBZ6</accession>
<gene>
    <name evidence="6" type="ORF">CTOB1V02_LOCUS6707</name>
</gene>
<dbReference type="SUPFAM" id="SSF48371">
    <property type="entry name" value="ARM repeat"/>
    <property type="match status" value="2"/>
</dbReference>
<reference evidence="6" key="1">
    <citation type="submission" date="2020-11" db="EMBL/GenBank/DDBJ databases">
        <authorList>
            <person name="Tran Van P."/>
        </authorList>
    </citation>
    <scope>NUCLEOTIDE SEQUENCE</scope>
</reference>
<dbReference type="InterPro" id="IPR058033">
    <property type="entry name" value="ARM_TBCD_2nd"/>
</dbReference>
<feature type="domain" description="Tubulin-folding cofactor D C-terminal" evidence="4">
    <location>
        <begin position="1029"/>
        <end position="1215"/>
    </location>
</feature>
<dbReference type="GO" id="GO:0000226">
    <property type="term" value="P:microtubule cytoskeleton organization"/>
    <property type="evidence" value="ECO:0007669"/>
    <property type="project" value="TreeGrafter"/>
</dbReference>
<keyword evidence="3" id="KW-0143">Chaperone</keyword>
<evidence type="ECO:0000256" key="2">
    <source>
        <dbReference type="ARBA" id="ARBA00015003"/>
    </source>
</evidence>
<feature type="domain" description="Tubulin-folding cofactor D ARM repeats" evidence="5">
    <location>
        <begin position="204"/>
        <end position="445"/>
    </location>
</feature>
<feature type="domain" description="Tubulin-folding cofactor D ARM repeats" evidence="5">
    <location>
        <begin position="657"/>
        <end position="684"/>
    </location>
</feature>